<keyword evidence="4 11" id="KW-0662">Pyridine nucleotide biosynthesis</keyword>
<gene>
    <name evidence="11" type="primary">nadD</name>
    <name evidence="13" type="ORF">SAMN04488036_102513</name>
</gene>
<dbReference type="InterPro" id="IPR004821">
    <property type="entry name" value="Cyt_trans-like"/>
</dbReference>
<dbReference type="Pfam" id="PF01467">
    <property type="entry name" value="CTP_transf_like"/>
    <property type="match status" value="1"/>
</dbReference>
<dbReference type="GO" id="GO:0004515">
    <property type="term" value="F:nicotinate-nucleotide adenylyltransferase activity"/>
    <property type="evidence" value="ECO:0007669"/>
    <property type="project" value="UniProtKB-UniRule"/>
</dbReference>
<dbReference type="UniPathway" id="UPA00253">
    <property type="reaction ID" value="UER00332"/>
</dbReference>
<sequence length="199" mass="22134">MQNGLPYAPRGRVVGLLGGSFDPPHSGHVHITLEAMKRFGLDEVWWLVSPGNPLKDRGPAALGRRMAAARALVDHPRIKISDFESHAGTRYTAETIMALQALNPETRFVWLMGADNLAQFHRWKDWREIMARVPVGVLARPGDRMAGRTGKAAQVMRPARLHPRASRLLGRSEAPAWCFVNLPMTDASSTEIRAKGRWS</sequence>
<evidence type="ECO:0000313" key="13">
    <source>
        <dbReference type="EMBL" id="SFK84819.1"/>
    </source>
</evidence>
<keyword evidence="8 11" id="KW-0067">ATP-binding</keyword>
<evidence type="ECO:0000313" key="14">
    <source>
        <dbReference type="Proteomes" id="UP000198851"/>
    </source>
</evidence>
<dbReference type="EMBL" id="FOSZ01000002">
    <property type="protein sequence ID" value="SFK84819.1"/>
    <property type="molecule type" value="Genomic_DNA"/>
</dbReference>
<dbReference type="PANTHER" id="PTHR39321">
    <property type="entry name" value="NICOTINATE-NUCLEOTIDE ADENYLYLTRANSFERASE-RELATED"/>
    <property type="match status" value="1"/>
</dbReference>
<dbReference type="NCBIfam" id="TIGR00482">
    <property type="entry name" value="nicotinate (nicotinamide) nucleotide adenylyltransferase"/>
    <property type="match status" value="1"/>
</dbReference>
<dbReference type="NCBIfam" id="NF000845">
    <property type="entry name" value="PRK00071.2-4"/>
    <property type="match status" value="1"/>
</dbReference>
<evidence type="ECO:0000256" key="4">
    <source>
        <dbReference type="ARBA" id="ARBA00022642"/>
    </source>
</evidence>
<evidence type="ECO:0000256" key="10">
    <source>
        <dbReference type="ARBA" id="ARBA00048721"/>
    </source>
</evidence>
<comment type="pathway">
    <text evidence="2 11">Cofactor biosynthesis; NAD(+) biosynthesis; deamido-NAD(+) from nicotinate D-ribonucleotide: step 1/1.</text>
</comment>
<protein>
    <recommendedName>
        <fullName evidence="11">Probable nicotinate-nucleotide adenylyltransferase</fullName>
        <ecNumber evidence="11">2.7.7.18</ecNumber>
    </recommendedName>
    <alternativeName>
        <fullName evidence="11">Deamido-NAD(+) diphosphorylase</fullName>
    </alternativeName>
    <alternativeName>
        <fullName evidence="11">Deamido-NAD(+) pyrophosphorylase</fullName>
    </alternativeName>
    <alternativeName>
        <fullName evidence="11">Nicotinate mononucleotide adenylyltransferase</fullName>
        <shortName evidence="11">NaMN adenylyltransferase</shortName>
    </alternativeName>
</protein>
<evidence type="ECO:0000256" key="8">
    <source>
        <dbReference type="ARBA" id="ARBA00022840"/>
    </source>
</evidence>
<dbReference type="Proteomes" id="UP000198851">
    <property type="component" value="Unassembled WGS sequence"/>
</dbReference>
<proteinExistence type="inferred from homology"/>
<evidence type="ECO:0000256" key="6">
    <source>
        <dbReference type="ARBA" id="ARBA00022695"/>
    </source>
</evidence>
<evidence type="ECO:0000256" key="1">
    <source>
        <dbReference type="ARBA" id="ARBA00002324"/>
    </source>
</evidence>
<dbReference type="RefSeq" id="WP_093322531.1">
    <property type="nucleotide sequence ID" value="NZ_FOSZ01000002.1"/>
</dbReference>
<keyword evidence="7 11" id="KW-0547">Nucleotide-binding</keyword>
<dbReference type="CDD" id="cd02165">
    <property type="entry name" value="NMNAT"/>
    <property type="match status" value="1"/>
</dbReference>
<keyword evidence="9 11" id="KW-0520">NAD</keyword>
<comment type="function">
    <text evidence="1 11">Catalyzes the reversible adenylation of nicotinate mononucleotide (NaMN) to nicotinic acid adenine dinucleotide (NaAD).</text>
</comment>
<dbReference type="InterPro" id="IPR014729">
    <property type="entry name" value="Rossmann-like_a/b/a_fold"/>
</dbReference>
<dbReference type="InterPro" id="IPR005248">
    <property type="entry name" value="NadD/NMNAT"/>
</dbReference>
<dbReference type="PANTHER" id="PTHR39321:SF3">
    <property type="entry name" value="PHOSPHOPANTETHEINE ADENYLYLTRANSFERASE"/>
    <property type="match status" value="1"/>
</dbReference>
<dbReference type="AlphaFoldDB" id="A0A1I4CWT7"/>
<evidence type="ECO:0000256" key="5">
    <source>
        <dbReference type="ARBA" id="ARBA00022679"/>
    </source>
</evidence>
<evidence type="ECO:0000256" key="2">
    <source>
        <dbReference type="ARBA" id="ARBA00005019"/>
    </source>
</evidence>
<accession>A0A1I4CWT7</accession>
<dbReference type="OrthoDB" id="5295945at2"/>
<organism evidence="13 14">
    <name type="scientific">Shimia haliotis</name>
    <dbReference type="NCBI Taxonomy" id="1280847"/>
    <lineage>
        <taxon>Bacteria</taxon>
        <taxon>Pseudomonadati</taxon>
        <taxon>Pseudomonadota</taxon>
        <taxon>Alphaproteobacteria</taxon>
        <taxon>Rhodobacterales</taxon>
        <taxon>Roseobacteraceae</taxon>
    </lineage>
</organism>
<reference evidence="14" key="1">
    <citation type="submission" date="2016-10" db="EMBL/GenBank/DDBJ databases">
        <authorList>
            <person name="Varghese N."/>
            <person name="Submissions S."/>
        </authorList>
    </citation>
    <scope>NUCLEOTIDE SEQUENCE [LARGE SCALE GENOMIC DNA]</scope>
    <source>
        <strain evidence="14">DSM 28453</strain>
    </source>
</reference>
<dbReference type="HAMAP" id="MF_00244">
    <property type="entry name" value="NaMN_adenylyltr"/>
    <property type="match status" value="1"/>
</dbReference>
<dbReference type="EC" id="2.7.7.18" evidence="11"/>
<keyword evidence="5 11" id="KW-0808">Transferase</keyword>
<dbReference type="NCBIfam" id="NF000843">
    <property type="entry name" value="PRK00071.2-2"/>
    <property type="match status" value="1"/>
</dbReference>
<dbReference type="Gene3D" id="3.40.50.620">
    <property type="entry name" value="HUPs"/>
    <property type="match status" value="1"/>
</dbReference>
<keyword evidence="14" id="KW-1185">Reference proteome</keyword>
<evidence type="ECO:0000256" key="9">
    <source>
        <dbReference type="ARBA" id="ARBA00023027"/>
    </source>
</evidence>
<name>A0A1I4CWT7_9RHOB</name>
<comment type="similarity">
    <text evidence="3 11">Belongs to the NadD family.</text>
</comment>
<comment type="catalytic activity">
    <reaction evidence="10 11">
        <text>nicotinate beta-D-ribonucleotide + ATP + H(+) = deamido-NAD(+) + diphosphate</text>
        <dbReference type="Rhea" id="RHEA:22860"/>
        <dbReference type="ChEBI" id="CHEBI:15378"/>
        <dbReference type="ChEBI" id="CHEBI:30616"/>
        <dbReference type="ChEBI" id="CHEBI:33019"/>
        <dbReference type="ChEBI" id="CHEBI:57502"/>
        <dbReference type="ChEBI" id="CHEBI:58437"/>
        <dbReference type="EC" id="2.7.7.18"/>
    </reaction>
</comment>
<keyword evidence="6 11" id="KW-0548">Nucleotidyltransferase</keyword>
<evidence type="ECO:0000256" key="11">
    <source>
        <dbReference type="HAMAP-Rule" id="MF_00244"/>
    </source>
</evidence>
<dbReference type="SUPFAM" id="SSF52374">
    <property type="entry name" value="Nucleotidylyl transferase"/>
    <property type="match status" value="1"/>
</dbReference>
<feature type="domain" description="Cytidyltransferase-like" evidence="12">
    <location>
        <begin position="16"/>
        <end position="194"/>
    </location>
</feature>
<evidence type="ECO:0000256" key="7">
    <source>
        <dbReference type="ARBA" id="ARBA00022741"/>
    </source>
</evidence>
<dbReference type="STRING" id="1280847.SAMN04488036_102513"/>
<dbReference type="GO" id="GO:0009435">
    <property type="term" value="P:NAD+ biosynthetic process"/>
    <property type="evidence" value="ECO:0007669"/>
    <property type="project" value="UniProtKB-UniRule"/>
</dbReference>
<evidence type="ECO:0000259" key="12">
    <source>
        <dbReference type="Pfam" id="PF01467"/>
    </source>
</evidence>
<evidence type="ECO:0000256" key="3">
    <source>
        <dbReference type="ARBA" id="ARBA00009014"/>
    </source>
</evidence>
<dbReference type="GO" id="GO:0005524">
    <property type="term" value="F:ATP binding"/>
    <property type="evidence" value="ECO:0007669"/>
    <property type="project" value="UniProtKB-KW"/>
</dbReference>